<evidence type="ECO:0000256" key="4">
    <source>
        <dbReference type="ARBA" id="ARBA00022527"/>
    </source>
</evidence>
<name>A0A915NB45_MELJA</name>
<dbReference type="PROSITE" id="PS00108">
    <property type="entry name" value="PROTEIN_KINASE_ST"/>
    <property type="match status" value="1"/>
</dbReference>
<dbReference type="PROSITE" id="PS50011">
    <property type="entry name" value="PROTEIN_KINASE_DOM"/>
    <property type="match status" value="1"/>
</dbReference>
<feature type="compositionally biased region" description="Polar residues" evidence="12">
    <location>
        <begin position="937"/>
        <end position="961"/>
    </location>
</feature>
<evidence type="ECO:0000256" key="3">
    <source>
        <dbReference type="ARBA" id="ARBA00022490"/>
    </source>
</evidence>
<dbReference type="InterPro" id="IPR050236">
    <property type="entry name" value="Ser_Thr_kinase_AGC"/>
</dbReference>
<organism evidence="14 15">
    <name type="scientific">Meloidogyne javanica</name>
    <name type="common">Root-knot nematode worm</name>
    <dbReference type="NCBI Taxonomy" id="6303"/>
    <lineage>
        <taxon>Eukaryota</taxon>
        <taxon>Metazoa</taxon>
        <taxon>Ecdysozoa</taxon>
        <taxon>Nematoda</taxon>
        <taxon>Chromadorea</taxon>
        <taxon>Rhabditida</taxon>
        <taxon>Tylenchina</taxon>
        <taxon>Tylenchomorpha</taxon>
        <taxon>Tylenchoidea</taxon>
        <taxon>Meloidogynidae</taxon>
        <taxon>Meloidogyninae</taxon>
        <taxon>Meloidogyne</taxon>
        <taxon>Meloidogyne incognita group</taxon>
    </lineage>
</organism>
<evidence type="ECO:0000256" key="9">
    <source>
        <dbReference type="ARBA" id="ARBA00022840"/>
    </source>
</evidence>
<dbReference type="Pfam" id="PF00069">
    <property type="entry name" value="Pkinase"/>
    <property type="match status" value="1"/>
</dbReference>
<proteinExistence type="predicted"/>
<dbReference type="InterPro" id="IPR008271">
    <property type="entry name" value="Ser/Thr_kinase_AS"/>
</dbReference>
<keyword evidence="4" id="KW-0723">Serine/threonine-protein kinase</keyword>
<dbReference type="PANTHER" id="PTHR24356:SF414">
    <property type="entry name" value="NON-SPECIFIC SERINE_THREONINE PROTEIN KINASE"/>
    <property type="match status" value="1"/>
</dbReference>
<dbReference type="FunFam" id="3.30.200.20:FF:000012">
    <property type="entry name" value="microtubule-associated serine/threonine-protein kinase 2 isoform X1"/>
    <property type="match status" value="1"/>
</dbReference>
<comment type="catalytic activity">
    <reaction evidence="11">
        <text>L-seryl-[protein] + ATP = O-phospho-L-seryl-[protein] + ADP + H(+)</text>
        <dbReference type="Rhea" id="RHEA:17989"/>
        <dbReference type="Rhea" id="RHEA-COMP:9863"/>
        <dbReference type="Rhea" id="RHEA-COMP:11604"/>
        <dbReference type="ChEBI" id="CHEBI:15378"/>
        <dbReference type="ChEBI" id="CHEBI:29999"/>
        <dbReference type="ChEBI" id="CHEBI:30616"/>
        <dbReference type="ChEBI" id="CHEBI:83421"/>
        <dbReference type="ChEBI" id="CHEBI:456216"/>
        <dbReference type="EC" id="2.7.11.1"/>
    </reaction>
</comment>
<evidence type="ECO:0000313" key="15">
    <source>
        <dbReference type="WBParaSite" id="scaffold8511_cov223.g13137"/>
    </source>
</evidence>
<dbReference type="InterPro" id="IPR023142">
    <property type="entry name" value="MAST_pre-PK_dom_sf"/>
</dbReference>
<keyword evidence="14" id="KW-1185">Reference proteome</keyword>
<dbReference type="GO" id="GO:0005524">
    <property type="term" value="F:ATP binding"/>
    <property type="evidence" value="ECO:0007669"/>
    <property type="project" value="UniProtKB-KW"/>
</dbReference>
<keyword evidence="9" id="KW-0067">ATP-binding</keyword>
<feature type="domain" description="Protein kinase" evidence="13">
    <location>
        <begin position="516"/>
        <end position="790"/>
    </location>
</feature>
<evidence type="ECO:0000256" key="7">
    <source>
        <dbReference type="ARBA" id="ARBA00022741"/>
    </source>
</evidence>
<evidence type="ECO:0000256" key="11">
    <source>
        <dbReference type="ARBA" id="ARBA00048679"/>
    </source>
</evidence>
<evidence type="ECO:0000256" key="6">
    <source>
        <dbReference type="ARBA" id="ARBA00022679"/>
    </source>
</evidence>
<dbReference type="SUPFAM" id="SSF56112">
    <property type="entry name" value="Protein kinase-like (PK-like)"/>
    <property type="match status" value="1"/>
</dbReference>
<feature type="region of interest" description="Disordered" evidence="12">
    <location>
        <begin position="297"/>
        <end position="328"/>
    </location>
</feature>
<dbReference type="Proteomes" id="UP000887561">
    <property type="component" value="Unplaced"/>
</dbReference>
<dbReference type="GO" id="GO:0000287">
    <property type="term" value="F:magnesium ion binding"/>
    <property type="evidence" value="ECO:0007669"/>
    <property type="project" value="InterPro"/>
</dbReference>
<comment type="catalytic activity">
    <reaction evidence="10">
        <text>L-threonyl-[protein] + ATP = O-phospho-L-threonyl-[protein] + ADP + H(+)</text>
        <dbReference type="Rhea" id="RHEA:46608"/>
        <dbReference type="Rhea" id="RHEA-COMP:11060"/>
        <dbReference type="Rhea" id="RHEA-COMP:11605"/>
        <dbReference type="ChEBI" id="CHEBI:15378"/>
        <dbReference type="ChEBI" id="CHEBI:30013"/>
        <dbReference type="ChEBI" id="CHEBI:30616"/>
        <dbReference type="ChEBI" id="CHEBI:61977"/>
        <dbReference type="ChEBI" id="CHEBI:456216"/>
        <dbReference type="EC" id="2.7.11.1"/>
    </reaction>
</comment>
<keyword evidence="7" id="KW-0547">Nucleotide-binding</keyword>
<feature type="compositionally biased region" description="Low complexity" evidence="12">
    <location>
        <begin position="878"/>
        <end position="891"/>
    </location>
</feature>
<dbReference type="GO" id="GO:0035556">
    <property type="term" value="P:intracellular signal transduction"/>
    <property type="evidence" value="ECO:0007669"/>
    <property type="project" value="TreeGrafter"/>
</dbReference>
<dbReference type="Gene3D" id="1.10.510.10">
    <property type="entry name" value="Transferase(Phosphotransferase) domain 1"/>
    <property type="match status" value="1"/>
</dbReference>
<dbReference type="FunFam" id="1.20.1480.20:FF:000001">
    <property type="entry name" value="microtubule-associated serine/threonine-protein kinase 4 isoform X1"/>
    <property type="match status" value="1"/>
</dbReference>
<evidence type="ECO:0000259" key="13">
    <source>
        <dbReference type="PROSITE" id="PS50011"/>
    </source>
</evidence>
<evidence type="ECO:0000256" key="8">
    <source>
        <dbReference type="ARBA" id="ARBA00022777"/>
    </source>
</evidence>
<dbReference type="GO" id="GO:0005737">
    <property type="term" value="C:cytoplasm"/>
    <property type="evidence" value="ECO:0007669"/>
    <property type="project" value="UniProtKB-SubCell"/>
</dbReference>
<dbReference type="CDD" id="cd05609">
    <property type="entry name" value="STKc_MAST"/>
    <property type="match status" value="1"/>
</dbReference>
<evidence type="ECO:0000256" key="12">
    <source>
        <dbReference type="SAM" id="MobiDB-lite"/>
    </source>
</evidence>
<reference evidence="15" key="1">
    <citation type="submission" date="2022-11" db="UniProtKB">
        <authorList>
            <consortium name="WormBaseParasite"/>
        </authorList>
    </citation>
    <scope>IDENTIFICATION</scope>
</reference>
<dbReference type="SMART" id="SM00220">
    <property type="entry name" value="S_TKc"/>
    <property type="match status" value="1"/>
</dbReference>
<dbReference type="AlphaFoldDB" id="A0A915NB45"/>
<dbReference type="GO" id="GO:0004674">
    <property type="term" value="F:protein serine/threonine kinase activity"/>
    <property type="evidence" value="ECO:0007669"/>
    <property type="project" value="UniProtKB-KW"/>
</dbReference>
<dbReference type="WBParaSite" id="scaffold8511_cov223.g13137">
    <property type="protein sequence ID" value="scaffold8511_cov223.g13137"/>
    <property type="gene ID" value="scaffold8511_cov223.g13137"/>
</dbReference>
<dbReference type="FunFam" id="1.10.510.10:FF:000012">
    <property type="entry name" value="microtubule-associated serine/threonine-protein kinase 2 isoform X1"/>
    <property type="match status" value="1"/>
</dbReference>
<evidence type="ECO:0000313" key="14">
    <source>
        <dbReference type="Proteomes" id="UP000887561"/>
    </source>
</evidence>
<protein>
    <recommendedName>
        <fullName evidence="2">non-specific serine/threonine protein kinase</fullName>
        <ecNumber evidence="2">2.7.11.1</ecNumber>
    </recommendedName>
</protein>
<dbReference type="Gene3D" id="3.30.200.20">
    <property type="entry name" value="Phosphorylase Kinase, domain 1"/>
    <property type="match status" value="1"/>
</dbReference>
<feature type="region of interest" description="Disordered" evidence="12">
    <location>
        <begin position="878"/>
        <end position="964"/>
    </location>
</feature>
<comment type="subcellular location">
    <subcellularLocation>
        <location evidence="1">Cytoplasm</location>
    </subcellularLocation>
</comment>
<keyword evidence="6" id="KW-0808">Transferase</keyword>
<feature type="compositionally biased region" description="Polar residues" evidence="12">
    <location>
        <begin position="915"/>
        <end position="924"/>
    </location>
</feature>
<keyword evidence="8" id="KW-0418">Kinase</keyword>
<dbReference type="InterPro" id="IPR000719">
    <property type="entry name" value="Prot_kinase_dom"/>
</dbReference>
<feature type="compositionally biased region" description="Low complexity" evidence="12">
    <location>
        <begin position="985"/>
        <end position="997"/>
    </location>
</feature>
<feature type="region of interest" description="Disordered" evidence="12">
    <location>
        <begin position="108"/>
        <end position="141"/>
    </location>
</feature>
<feature type="compositionally biased region" description="Low complexity" evidence="12">
    <location>
        <begin position="108"/>
        <end position="119"/>
    </location>
</feature>
<dbReference type="InterPro" id="IPR011009">
    <property type="entry name" value="Kinase-like_dom_sf"/>
</dbReference>
<dbReference type="Gene3D" id="1.20.1480.20">
    <property type="entry name" value="MAST3 pre-PK domain-like"/>
    <property type="match status" value="1"/>
</dbReference>
<dbReference type="PANTHER" id="PTHR24356">
    <property type="entry name" value="SERINE/THREONINE-PROTEIN KINASE"/>
    <property type="match status" value="1"/>
</dbReference>
<evidence type="ECO:0000256" key="1">
    <source>
        <dbReference type="ARBA" id="ARBA00004496"/>
    </source>
</evidence>
<dbReference type="EC" id="2.7.11.1" evidence="2"/>
<keyword evidence="5" id="KW-0597">Phosphoprotein</keyword>
<evidence type="ECO:0000256" key="2">
    <source>
        <dbReference type="ARBA" id="ARBA00012513"/>
    </source>
</evidence>
<keyword evidence="3" id="KW-0963">Cytoplasm</keyword>
<sequence>MKFKHCPLGHSDPQIYTHTQTPFFVLSGGNGGSGGMFGGGGISNSFATTNGSRRSFLSSSPQAFKLKRESFTGRLQQTNNSAINANCSDSTGSVRNSVQMRVHRTSFSSMSTHQQQHSSNIPHHHRGGGGTSASARPSISAGCGSGIRQPVALRALPPGHHLENRRWSLASLPSSSGYGTPGTNSAYSSQYSSQENLASIIGDMRIRDRFDSNESYACCLGDDFGGLMRPRSRSLTSPVPHLFERLGVDSPMMLSSVYKERFPKAKLQMENRLMQFLTQNAQLSGFTSQMLQLNIVPPSPMPTRCEQQQSSSLVPPSPRPQSPNLLTRPLSPLVTESATAIGDSVIHHRSSNTNFLSAGSAGGFSPGNSFFGSGQQQLNQGQDGDPQLLRLISDGATRFLHHQLCEIAADCLQKSRDDLLNCVYFCSMSVRLDETLAEAEMKVGPESYKYLFRLVKQMLMIVSRTARLLECLEFNPDEFYQLLGDAEVAVREQLDSSDKLILPPQTTREAPKEEDFENIRLISNGAYGAVYLVKHKKTRQRFALKKMKKHTLLLRNQVEQVYAERDILTFTDNPFVVCFYGSFETKQHLCMLMEYVEGGDCASLLKSAGTLPIELARLYVAETVMAVEYLHSCGIVHRDLKPDNLLITSMGHIKLTDFGLSKIGLMNRTTLVSEGYLQDDTQQFKDNQLCGTPEYIAPEVILRQGYGKPVDWWALGVILYEFLVGIVPFLGDSPEALFANIINEEVEYPEGEEALNPDAESLIRMLLEKNPADRLGTMGGAGQVSSHPFFAPIDFGTILRQKAEFVPQLENDEDTSYFDSRTDRYNHDAESEVAEDDEQVPMFWSFSTASPRHSIVGGLELPIGGMAMLQAAHAAAIERSQQQQLQNSQQQHDLDSDDKASSGVGSAPGSISLGLPQQPSSRCVSRNAGKEIYLLQEPTSLSPSEQLQTRPKSSTTNQRLNEFSGADVIPSAVILRRRFSSQRHSNTTNMSTSSSGTTGTGAGGQTTNTCSSTDSSVDVSHFQYDASRKSHGQLPR</sequence>
<evidence type="ECO:0000256" key="10">
    <source>
        <dbReference type="ARBA" id="ARBA00047899"/>
    </source>
</evidence>
<accession>A0A915NB45</accession>
<feature type="compositionally biased region" description="Low complexity" evidence="12">
    <location>
        <begin position="1005"/>
        <end position="1020"/>
    </location>
</feature>
<evidence type="ECO:0000256" key="5">
    <source>
        <dbReference type="ARBA" id="ARBA00022553"/>
    </source>
</evidence>
<dbReference type="InterPro" id="IPR037711">
    <property type="entry name" value="MAST"/>
</dbReference>
<feature type="region of interest" description="Disordered" evidence="12">
    <location>
        <begin position="978"/>
        <end position="1036"/>
    </location>
</feature>
<dbReference type="SUPFAM" id="SSF140482">
    <property type="entry name" value="MAST3 pre-PK domain-like"/>
    <property type="match status" value="1"/>
</dbReference>
<dbReference type="InterPro" id="IPR015022">
    <property type="entry name" value="MAST_pre-PK_dom"/>
</dbReference>
<dbReference type="Pfam" id="PF08926">
    <property type="entry name" value="DUF1908"/>
    <property type="match status" value="2"/>
</dbReference>